<dbReference type="OrthoDB" id="2584775at2"/>
<proteinExistence type="predicted"/>
<name>A0A073KC76_9BACI</name>
<comment type="caution">
    <text evidence="1">The sequence shown here is derived from an EMBL/GenBank/DDBJ whole genome shotgun (WGS) entry which is preliminary data.</text>
</comment>
<evidence type="ECO:0000313" key="1">
    <source>
        <dbReference type="EMBL" id="KEK24057.1"/>
    </source>
</evidence>
<dbReference type="AlphaFoldDB" id="A0A073KC76"/>
<organism evidence="1 2">
    <name type="scientific">Bacillus gaemokensis</name>
    <dbReference type="NCBI Taxonomy" id="574375"/>
    <lineage>
        <taxon>Bacteria</taxon>
        <taxon>Bacillati</taxon>
        <taxon>Bacillota</taxon>
        <taxon>Bacilli</taxon>
        <taxon>Bacillales</taxon>
        <taxon>Bacillaceae</taxon>
        <taxon>Bacillus</taxon>
        <taxon>Bacillus cereus group</taxon>
    </lineage>
</organism>
<evidence type="ECO:0008006" key="3">
    <source>
        <dbReference type="Google" id="ProtNLM"/>
    </source>
</evidence>
<dbReference type="Gene3D" id="3.40.630.30">
    <property type="match status" value="1"/>
</dbReference>
<gene>
    <name evidence="1" type="ORF">BAGA_04975</name>
</gene>
<sequence>MFQRVQTKEEHFWFEQLWGDFCEERDLTFVERNLNPSRFLLIEDQHYIGTVECIRYMEPQQSNSEFFYQFSKNELVKNLKNIYEIGKLSIVKTSRGRGHFKRLTAILFIHALEMKAEWYIAVVTKRMYMYLLTLGFPIEPIDDPFYFHDTLQGVPVRIHARKGLTHLYSLKEFRDIIQGNAHAQALIKEYSKNIMLTK</sequence>
<keyword evidence="2" id="KW-1185">Reference proteome</keyword>
<dbReference type="Proteomes" id="UP000027778">
    <property type="component" value="Unassembled WGS sequence"/>
</dbReference>
<evidence type="ECO:0000313" key="2">
    <source>
        <dbReference type="Proteomes" id="UP000027778"/>
    </source>
</evidence>
<reference evidence="1 2" key="1">
    <citation type="submission" date="2014-06" db="EMBL/GenBank/DDBJ databases">
        <title>Draft genome sequence of Bacillus gaemokensis JCM 15801 (MCCC 1A00707).</title>
        <authorList>
            <person name="Lai Q."/>
            <person name="Liu Y."/>
            <person name="Shao Z."/>
        </authorList>
    </citation>
    <scope>NUCLEOTIDE SEQUENCE [LARGE SCALE GENOMIC DNA]</scope>
    <source>
        <strain evidence="1 2">JCM 15801</strain>
    </source>
</reference>
<dbReference type="SUPFAM" id="SSF55729">
    <property type="entry name" value="Acyl-CoA N-acyltransferases (Nat)"/>
    <property type="match status" value="1"/>
</dbReference>
<dbReference type="eggNOG" id="ENOG5030CMX">
    <property type="taxonomic scope" value="Bacteria"/>
</dbReference>
<accession>A0A073KC76</accession>
<protein>
    <recommendedName>
        <fullName evidence="3">N-acetyltransferase domain-containing protein</fullName>
    </recommendedName>
</protein>
<dbReference type="RefSeq" id="WP_033674914.1">
    <property type="nucleotide sequence ID" value="NZ_JOTM01000010.1"/>
</dbReference>
<dbReference type="EMBL" id="JOTM01000010">
    <property type="protein sequence ID" value="KEK24057.1"/>
    <property type="molecule type" value="Genomic_DNA"/>
</dbReference>
<dbReference type="InterPro" id="IPR016181">
    <property type="entry name" value="Acyl_CoA_acyltransferase"/>
</dbReference>